<evidence type="ECO:0000259" key="1">
    <source>
        <dbReference type="PROSITE" id="PS50983"/>
    </source>
</evidence>
<dbReference type="RefSeq" id="WP_002704140.1">
    <property type="nucleotide sequence ID" value="NZ_AAWS01000061.1"/>
</dbReference>
<dbReference type="InterPro" id="IPR002491">
    <property type="entry name" value="ABC_transptr_periplasmic_BD"/>
</dbReference>
<evidence type="ECO:0000313" key="3">
    <source>
        <dbReference type="Proteomes" id="UP000004095"/>
    </source>
</evidence>
<dbReference type="Pfam" id="PF01497">
    <property type="entry name" value="Peripla_BP_2"/>
    <property type="match status" value="1"/>
</dbReference>
<reference evidence="2 3" key="1">
    <citation type="submission" date="2007-01" db="EMBL/GenBank/DDBJ databases">
        <authorList>
            <person name="Haygood M."/>
            <person name="Podell S."/>
            <person name="Anderson C."/>
            <person name="Hopkinson B."/>
            <person name="Roe K."/>
            <person name="Barbeau K."/>
            <person name="Gaasterland T."/>
            <person name="Ferriera S."/>
            <person name="Johnson J."/>
            <person name="Kravitz S."/>
            <person name="Beeson K."/>
            <person name="Sutton G."/>
            <person name="Rogers Y.-H."/>
            <person name="Friedman R."/>
            <person name="Frazier M."/>
            <person name="Venter J.C."/>
        </authorList>
    </citation>
    <scope>NUCLEOTIDE SEQUENCE [LARGE SCALE GENOMIC DNA]</scope>
    <source>
        <strain evidence="2 3">ATCC 23134</strain>
    </source>
</reference>
<dbReference type="Proteomes" id="UP000004095">
    <property type="component" value="Unassembled WGS sequence"/>
</dbReference>
<proteinExistence type="predicted"/>
<name>A1ZXV5_MICM2</name>
<dbReference type="PROSITE" id="PS50983">
    <property type="entry name" value="FE_B12_PBP"/>
    <property type="match status" value="1"/>
</dbReference>
<accession>A1ZXV5</accession>
<dbReference type="PANTHER" id="PTHR30535">
    <property type="entry name" value="VITAMIN B12-BINDING PROTEIN"/>
    <property type="match status" value="1"/>
</dbReference>
<dbReference type="Gene3D" id="3.40.50.1980">
    <property type="entry name" value="Nitrogenase molybdenum iron protein domain"/>
    <property type="match status" value="2"/>
</dbReference>
<gene>
    <name evidence="2" type="ORF">M23134_04567</name>
</gene>
<dbReference type="EMBL" id="AAWS01000061">
    <property type="protein sequence ID" value="EAY24784.1"/>
    <property type="molecule type" value="Genomic_DNA"/>
</dbReference>
<dbReference type="InterPro" id="IPR050902">
    <property type="entry name" value="ABC_Transporter_SBP"/>
</dbReference>
<dbReference type="AlphaFoldDB" id="A1ZXV5"/>
<evidence type="ECO:0000313" key="2">
    <source>
        <dbReference type="EMBL" id="EAY24784.1"/>
    </source>
</evidence>
<feature type="domain" description="Fe/B12 periplasmic-binding" evidence="1">
    <location>
        <begin position="52"/>
        <end position="300"/>
    </location>
</feature>
<keyword evidence="3" id="KW-1185">Reference proteome</keyword>
<dbReference type="SUPFAM" id="SSF53807">
    <property type="entry name" value="Helical backbone' metal receptor"/>
    <property type="match status" value="1"/>
</dbReference>
<dbReference type="PANTHER" id="PTHR30535:SF4">
    <property type="entry name" value="HEMIN-BINDING PERIPLASMIC PROTEIN HMUT"/>
    <property type="match status" value="1"/>
</dbReference>
<dbReference type="PROSITE" id="PS51257">
    <property type="entry name" value="PROKAR_LIPOPROTEIN"/>
    <property type="match status" value="1"/>
</dbReference>
<dbReference type="eggNOG" id="COG4558">
    <property type="taxonomic scope" value="Bacteria"/>
</dbReference>
<sequence length="300" mass="33582">MLSRKLILIPLLALAFACTKDQSKQAGDSTKVTNKKDTAKKIKLPPQKNYKRIVTIGKTITQIVFELGMGNKVVAVDRRTSHDSLPQVGYGRVLRSKLVMKHEPDLVLSDIKGSPEEKMNNILAEGVDYVRYNNPPHIDSTKALIRKIAIRLNKKAAGEKIVQRLDSTLRLIPTMKKKRKDTVKVMYVLARGTNILVAGYKTAGEAIIQLAIAKNAADVLAIEGMRRLTPVMMQQANPDYILMSNKSWDSIGDKMFEMPVLFDSRARRMGRIIHLDEEALLGFGLDAPQTAIELCKKLYQ</sequence>
<dbReference type="OrthoDB" id="9816357at2"/>
<organism evidence="2 3">
    <name type="scientific">Microscilla marina ATCC 23134</name>
    <dbReference type="NCBI Taxonomy" id="313606"/>
    <lineage>
        <taxon>Bacteria</taxon>
        <taxon>Pseudomonadati</taxon>
        <taxon>Bacteroidota</taxon>
        <taxon>Cytophagia</taxon>
        <taxon>Cytophagales</taxon>
        <taxon>Microscillaceae</taxon>
        <taxon>Microscilla</taxon>
    </lineage>
</organism>
<comment type="caution">
    <text evidence="2">The sequence shown here is derived from an EMBL/GenBank/DDBJ whole genome shotgun (WGS) entry which is preliminary data.</text>
</comment>
<protein>
    <submittedName>
        <fullName evidence="2">ABC transporter, substrate binding protein (Hemin), putative</fullName>
    </submittedName>
</protein>